<evidence type="ECO:0000313" key="3">
    <source>
        <dbReference type="EMBL" id="MBB1262472.1"/>
    </source>
</evidence>
<sequence length="182" mass="18038">MTPTARRSRETAPKPRAERPPRGLRAVRAGLFGVVCAVLAGAGHGTVSGHAVPPAVLLPAAVGTAALAWFGGERRRGPLAIVGTLVAAQTLLHLLFSLLAPGAHAAPAHAAPAAGGHAAHASHGGHTGAAHATDAAGGLDAGGTFGQFLGGHSSVGMLAAHLLAAALCGLWLWRGETALFRL</sequence>
<feature type="transmembrane region" description="Helical" evidence="2">
    <location>
        <begin position="79"/>
        <end position="100"/>
    </location>
</feature>
<protein>
    <submittedName>
        <fullName evidence="3">Uncharacterized protein</fullName>
    </submittedName>
</protein>
<evidence type="ECO:0000256" key="2">
    <source>
        <dbReference type="SAM" id="Phobius"/>
    </source>
</evidence>
<proteinExistence type="predicted"/>
<feature type="non-terminal residue" evidence="3">
    <location>
        <position position="182"/>
    </location>
</feature>
<name>A0A7W3X1K5_9ACTN</name>
<dbReference type="Proteomes" id="UP000517765">
    <property type="component" value="Unassembled WGS sequence"/>
</dbReference>
<accession>A0A7W3X1K5</accession>
<keyword evidence="2" id="KW-0812">Transmembrane</keyword>
<dbReference type="EMBL" id="JABJXA010000379">
    <property type="protein sequence ID" value="MBB1262472.1"/>
    <property type="molecule type" value="Genomic_DNA"/>
</dbReference>
<evidence type="ECO:0000256" key="1">
    <source>
        <dbReference type="SAM" id="MobiDB-lite"/>
    </source>
</evidence>
<evidence type="ECO:0000313" key="4">
    <source>
        <dbReference type="Proteomes" id="UP000517765"/>
    </source>
</evidence>
<keyword evidence="2" id="KW-1133">Transmembrane helix</keyword>
<feature type="compositionally biased region" description="Basic and acidic residues" evidence="1">
    <location>
        <begin position="7"/>
        <end position="21"/>
    </location>
</feature>
<feature type="transmembrane region" description="Helical" evidence="2">
    <location>
        <begin position="26"/>
        <end position="45"/>
    </location>
</feature>
<feature type="transmembrane region" description="Helical" evidence="2">
    <location>
        <begin position="51"/>
        <end position="72"/>
    </location>
</feature>
<reference evidence="4" key="1">
    <citation type="submission" date="2020-05" db="EMBL/GenBank/DDBJ databases">
        <title>Classification of alakaliphilic streptomycetes isolated from an alkaline soil next to Lonar Crater, India and a proposal for the recognition of Streptomyces alkaliterrae sp. nov.</title>
        <authorList>
            <person name="Golinska P."/>
        </authorList>
    </citation>
    <scope>NUCLEOTIDE SEQUENCE [LARGE SCALE GENOMIC DNA]</scope>
    <source>
        <strain evidence="4">OF8</strain>
    </source>
</reference>
<organism evidence="3 4">
    <name type="scientific">Streptomyces alkaliterrae</name>
    <dbReference type="NCBI Taxonomy" id="2213162"/>
    <lineage>
        <taxon>Bacteria</taxon>
        <taxon>Bacillati</taxon>
        <taxon>Actinomycetota</taxon>
        <taxon>Actinomycetes</taxon>
        <taxon>Kitasatosporales</taxon>
        <taxon>Streptomycetaceae</taxon>
        <taxon>Streptomyces</taxon>
    </lineage>
</organism>
<dbReference type="AlphaFoldDB" id="A0A7W3X1K5"/>
<feature type="region of interest" description="Disordered" evidence="1">
    <location>
        <begin position="1"/>
        <end position="23"/>
    </location>
</feature>
<gene>
    <name evidence="3" type="ORF">H3147_27295</name>
</gene>
<comment type="caution">
    <text evidence="3">The sequence shown here is derived from an EMBL/GenBank/DDBJ whole genome shotgun (WGS) entry which is preliminary data.</text>
</comment>
<keyword evidence="2" id="KW-0472">Membrane</keyword>
<feature type="transmembrane region" description="Helical" evidence="2">
    <location>
        <begin position="155"/>
        <end position="173"/>
    </location>
</feature>